<evidence type="ECO:0000259" key="8">
    <source>
        <dbReference type="Pfam" id="PF04116"/>
    </source>
</evidence>
<gene>
    <name evidence="9" type="ORF">C0Z18_31275</name>
</gene>
<dbReference type="PANTHER" id="PTHR21624:SF1">
    <property type="entry name" value="ALKYLGLYCEROL MONOOXYGENASE"/>
    <property type="match status" value="1"/>
</dbReference>
<feature type="domain" description="Fatty acid hydroxylase" evidence="8">
    <location>
        <begin position="103"/>
        <end position="236"/>
    </location>
</feature>
<dbReference type="Proteomes" id="UP000235616">
    <property type="component" value="Unassembled WGS sequence"/>
</dbReference>
<dbReference type="GO" id="GO:0008610">
    <property type="term" value="P:lipid biosynthetic process"/>
    <property type="evidence" value="ECO:0007669"/>
    <property type="project" value="InterPro"/>
</dbReference>
<evidence type="ECO:0000313" key="9">
    <source>
        <dbReference type="EMBL" id="PMS14520.1"/>
    </source>
</evidence>
<dbReference type="EMBL" id="PNYA01000044">
    <property type="protein sequence ID" value="PMS14520.1"/>
    <property type="molecule type" value="Genomic_DNA"/>
</dbReference>
<feature type="transmembrane region" description="Helical" evidence="7">
    <location>
        <begin position="14"/>
        <end position="36"/>
    </location>
</feature>
<organism evidence="9 10">
    <name type="scientific">Trinickia dabaoshanensis</name>
    <dbReference type="NCBI Taxonomy" id="564714"/>
    <lineage>
        <taxon>Bacteria</taxon>
        <taxon>Pseudomonadati</taxon>
        <taxon>Pseudomonadota</taxon>
        <taxon>Betaproteobacteria</taxon>
        <taxon>Burkholderiales</taxon>
        <taxon>Burkholderiaceae</taxon>
        <taxon>Trinickia</taxon>
    </lineage>
</organism>
<evidence type="ECO:0000256" key="3">
    <source>
        <dbReference type="ARBA" id="ARBA00022989"/>
    </source>
</evidence>
<proteinExistence type="predicted"/>
<evidence type="ECO:0000256" key="6">
    <source>
        <dbReference type="ARBA" id="ARBA00023136"/>
    </source>
</evidence>
<keyword evidence="4" id="KW-0560">Oxidoreductase</keyword>
<keyword evidence="5" id="KW-0443">Lipid metabolism</keyword>
<dbReference type="GO" id="GO:0016020">
    <property type="term" value="C:membrane"/>
    <property type="evidence" value="ECO:0007669"/>
    <property type="project" value="GOC"/>
</dbReference>
<comment type="subcellular location">
    <subcellularLocation>
        <location evidence="1">Endomembrane system</location>
        <topology evidence="1">Multi-pass membrane protein</topology>
    </subcellularLocation>
</comment>
<dbReference type="GO" id="GO:0012505">
    <property type="term" value="C:endomembrane system"/>
    <property type="evidence" value="ECO:0007669"/>
    <property type="project" value="UniProtKB-SubCell"/>
</dbReference>
<dbReference type="OrthoDB" id="9770329at2"/>
<dbReference type="Pfam" id="PF04116">
    <property type="entry name" value="FA_hydroxylase"/>
    <property type="match status" value="1"/>
</dbReference>
<dbReference type="PANTHER" id="PTHR21624">
    <property type="entry name" value="STEROL DESATURASE-RELATED PROTEIN"/>
    <property type="match status" value="1"/>
</dbReference>
<evidence type="ECO:0000256" key="2">
    <source>
        <dbReference type="ARBA" id="ARBA00022692"/>
    </source>
</evidence>
<protein>
    <submittedName>
        <fullName evidence="9">Sterol desaturase family protein</fullName>
    </submittedName>
</protein>
<evidence type="ECO:0000256" key="5">
    <source>
        <dbReference type="ARBA" id="ARBA00023098"/>
    </source>
</evidence>
<feature type="transmembrane region" description="Helical" evidence="7">
    <location>
        <begin position="57"/>
        <end position="80"/>
    </location>
</feature>
<name>A0A2N7VBH3_9BURK</name>
<keyword evidence="10" id="KW-1185">Reference proteome</keyword>
<keyword evidence="2 7" id="KW-0812">Transmembrane</keyword>
<dbReference type="AlphaFoldDB" id="A0A2N7VBH3"/>
<dbReference type="InterPro" id="IPR006694">
    <property type="entry name" value="Fatty_acid_hydroxylase"/>
</dbReference>
<dbReference type="GO" id="GO:0005506">
    <property type="term" value="F:iron ion binding"/>
    <property type="evidence" value="ECO:0007669"/>
    <property type="project" value="InterPro"/>
</dbReference>
<feature type="transmembrane region" description="Helical" evidence="7">
    <location>
        <begin position="92"/>
        <end position="112"/>
    </location>
</feature>
<accession>A0A2N7VBH3</accession>
<sequence>MHCRGPKEGILKSLLPQTISLSLVVAVGVFAAFFILERIFPRIIFEGNKRSRLINNFGLGITYKLIFSPMVIAPLVLYIVRDVPYRLHRPDWYHGALALFIDFLILDLTHFLQHMLAHRIPLLWRFHAVHHIDEHLDVTTGIRNHFAEKFFALATKLPVLFLLAVPPETVGAYEAFVFCYGVFHHSNIRLPDRLEQWLGKVFVTPLYHNIHHGRTQNFTDSNYGAILSVWDYFTDTRCPVTHRPPGFTNGLDEHPDYSLAGLHLLPLLPVSVKNWGDVWFGGKRARSGQRDIRIQPHS</sequence>
<evidence type="ECO:0000313" key="10">
    <source>
        <dbReference type="Proteomes" id="UP000235616"/>
    </source>
</evidence>
<dbReference type="GO" id="GO:0006643">
    <property type="term" value="P:membrane lipid metabolic process"/>
    <property type="evidence" value="ECO:0007669"/>
    <property type="project" value="TreeGrafter"/>
</dbReference>
<dbReference type="GO" id="GO:0050479">
    <property type="term" value="F:glyceryl-ether monooxygenase activity"/>
    <property type="evidence" value="ECO:0007669"/>
    <property type="project" value="TreeGrafter"/>
</dbReference>
<evidence type="ECO:0000256" key="7">
    <source>
        <dbReference type="SAM" id="Phobius"/>
    </source>
</evidence>
<comment type="caution">
    <text evidence="9">The sequence shown here is derived from an EMBL/GenBank/DDBJ whole genome shotgun (WGS) entry which is preliminary data.</text>
</comment>
<evidence type="ECO:0000256" key="1">
    <source>
        <dbReference type="ARBA" id="ARBA00004127"/>
    </source>
</evidence>
<reference evidence="9 10" key="1">
    <citation type="submission" date="2018-01" db="EMBL/GenBank/DDBJ databases">
        <title>Whole genome analyses suggest that Burkholderia sensu lato contains two further novel genera in the rhizoxinica-symbiotica group Mycetohabitans gen. nov., and Trinickia gen. nov.: implications for the evolution of diazotrophy and nodulation in the Burkholderiaceae.</title>
        <authorList>
            <person name="Estrada-de los Santos P."/>
            <person name="Palmer M."/>
            <person name="Chavez-Ramirez B."/>
            <person name="Beukes C."/>
            <person name="Steenkamp E.T."/>
            <person name="Hirsch A.M."/>
            <person name="Manyaka P."/>
            <person name="Maluk M."/>
            <person name="Lafos M."/>
            <person name="Crook M."/>
            <person name="Gross E."/>
            <person name="Simon M.F."/>
            <person name="Bueno dos Reis Junior F."/>
            <person name="Poole P.S."/>
            <person name="Venter S.N."/>
            <person name="James E.K."/>
        </authorList>
    </citation>
    <scope>NUCLEOTIDE SEQUENCE [LARGE SCALE GENOMIC DNA]</scope>
    <source>
        <strain evidence="9 10">GIMN1.004</strain>
    </source>
</reference>
<keyword evidence="3 7" id="KW-1133">Transmembrane helix</keyword>
<keyword evidence="6 7" id="KW-0472">Membrane</keyword>
<evidence type="ECO:0000256" key="4">
    <source>
        <dbReference type="ARBA" id="ARBA00023002"/>
    </source>
</evidence>
<dbReference type="InterPro" id="IPR051689">
    <property type="entry name" value="Sterol_desaturase/TMEM195"/>
</dbReference>